<reference evidence="3 4" key="1">
    <citation type="submission" date="2016-11" db="EMBL/GenBank/DDBJ databases">
        <authorList>
            <person name="Jaros S."/>
            <person name="Januszkiewicz K."/>
            <person name="Wedrychowicz H."/>
        </authorList>
    </citation>
    <scope>NUCLEOTIDE SEQUENCE [LARGE SCALE GENOMIC DNA]</scope>
    <source>
        <strain evidence="3 4">DSM 44666</strain>
    </source>
</reference>
<dbReference type="EMBL" id="FQVL01000005">
    <property type="protein sequence ID" value="SHE94168.1"/>
    <property type="molecule type" value="Genomic_DNA"/>
</dbReference>
<dbReference type="Gene3D" id="3.20.20.140">
    <property type="entry name" value="Metal-dependent hydrolases"/>
    <property type="match status" value="1"/>
</dbReference>
<dbReference type="PANTHER" id="PTHR21240">
    <property type="entry name" value="2-AMINO-3-CARBOXYLMUCONATE-6-SEMIALDEHYDE DECARBOXYLASE"/>
    <property type="match status" value="1"/>
</dbReference>
<dbReference type="GO" id="GO:0005737">
    <property type="term" value="C:cytoplasm"/>
    <property type="evidence" value="ECO:0007669"/>
    <property type="project" value="TreeGrafter"/>
</dbReference>
<dbReference type="InterPro" id="IPR032465">
    <property type="entry name" value="ACMSD"/>
</dbReference>
<feature type="domain" description="Amidohydrolase-related" evidence="2">
    <location>
        <begin position="41"/>
        <end position="241"/>
    </location>
</feature>
<dbReference type="SUPFAM" id="SSF51556">
    <property type="entry name" value="Metallo-dependent hydrolases"/>
    <property type="match status" value="1"/>
</dbReference>
<dbReference type="Proteomes" id="UP000184476">
    <property type="component" value="Unassembled WGS sequence"/>
</dbReference>
<dbReference type="AlphaFoldDB" id="A0A1M4XLA6"/>
<protein>
    <recommendedName>
        <fullName evidence="2">Amidohydrolase-related domain-containing protein</fullName>
    </recommendedName>
</protein>
<organism evidence="3 4">
    <name type="scientific">Seinonella peptonophila</name>
    <dbReference type="NCBI Taxonomy" id="112248"/>
    <lineage>
        <taxon>Bacteria</taxon>
        <taxon>Bacillati</taxon>
        <taxon>Bacillota</taxon>
        <taxon>Bacilli</taxon>
        <taxon>Bacillales</taxon>
        <taxon>Thermoactinomycetaceae</taxon>
        <taxon>Seinonella</taxon>
    </lineage>
</organism>
<evidence type="ECO:0000256" key="1">
    <source>
        <dbReference type="ARBA" id="ARBA00023239"/>
    </source>
</evidence>
<dbReference type="PANTHER" id="PTHR21240:SF28">
    <property type="entry name" value="ISO-OROTATE DECARBOXYLASE (EUROFUNG)"/>
    <property type="match status" value="1"/>
</dbReference>
<gene>
    <name evidence="3" type="ORF">SAMN05444392_10557</name>
</gene>
<dbReference type="STRING" id="112248.SAMN05444392_10557"/>
<dbReference type="GO" id="GO:0016787">
    <property type="term" value="F:hydrolase activity"/>
    <property type="evidence" value="ECO:0007669"/>
    <property type="project" value="InterPro"/>
</dbReference>
<proteinExistence type="predicted"/>
<dbReference type="GO" id="GO:0019748">
    <property type="term" value="P:secondary metabolic process"/>
    <property type="evidence" value="ECO:0007669"/>
    <property type="project" value="TreeGrafter"/>
</dbReference>
<accession>A0A1M4XLA6</accession>
<evidence type="ECO:0000313" key="3">
    <source>
        <dbReference type="EMBL" id="SHE94168.1"/>
    </source>
</evidence>
<sequence>MIIDFHSHIKREKESKKYLAEELIEDMNQYQIDLRMVSAIEGRSIVEQNRYISSLVEQYPDRLVGAAMINPKNDQAVEEVEEALALPGIKCVEMNALEHGYFPEKCEQINDILKVVEKYHVPVKVFTGIGAMSLPQQWAIYAKRFPKVDFVMLHMGCFDFGYSCVDVAKELDNVFVETSNQYEVQILNKAFQQLPKEKIIFGSLYAERLTKCSIDLFELFHLDQDMLDAIYFRNAKKLLGIE</sequence>
<dbReference type="InterPro" id="IPR032466">
    <property type="entry name" value="Metal_Hydrolase"/>
</dbReference>
<keyword evidence="1" id="KW-0456">Lyase</keyword>
<dbReference type="GO" id="GO:0016831">
    <property type="term" value="F:carboxy-lyase activity"/>
    <property type="evidence" value="ECO:0007669"/>
    <property type="project" value="InterPro"/>
</dbReference>
<keyword evidence="4" id="KW-1185">Reference proteome</keyword>
<name>A0A1M4XLA6_9BACL</name>
<evidence type="ECO:0000313" key="4">
    <source>
        <dbReference type="Proteomes" id="UP000184476"/>
    </source>
</evidence>
<dbReference type="Pfam" id="PF04909">
    <property type="entry name" value="Amidohydro_2"/>
    <property type="match status" value="1"/>
</dbReference>
<dbReference type="OrthoDB" id="2550860at2"/>
<dbReference type="InterPro" id="IPR006680">
    <property type="entry name" value="Amidohydro-rel"/>
</dbReference>
<evidence type="ECO:0000259" key="2">
    <source>
        <dbReference type="Pfam" id="PF04909"/>
    </source>
</evidence>
<dbReference type="RefSeq" id="WP_084731392.1">
    <property type="nucleotide sequence ID" value="NZ_FQVL01000005.1"/>
</dbReference>